<dbReference type="EMBL" id="AOIB01000005">
    <property type="protein sequence ID" value="ELY61406.1"/>
    <property type="molecule type" value="Genomic_DNA"/>
</dbReference>
<keyword evidence="2" id="KW-1185">Reference proteome</keyword>
<evidence type="ECO:0000313" key="2">
    <source>
        <dbReference type="Proteomes" id="UP000011688"/>
    </source>
</evidence>
<accession>L9XJ16</accession>
<dbReference type="RefSeq" id="WP_005553091.1">
    <property type="nucleotide sequence ID" value="NZ_AOIB01000005.1"/>
</dbReference>
<dbReference type="AlphaFoldDB" id="L9XJ16"/>
<sequence length="47" mass="5052">MGVLDALGVRGHDGTTRYECRNCGRELTADAEECTGCGSGEIAHYEF</sequence>
<dbReference type="Proteomes" id="UP000011688">
    <property type="component" value="Unassembled WGS sequence"/>
</dbReference>
<reference evidence="1 2" key="1">
    <citation type="journal article" date="2014" name="PLoS Genet.">
        <title>Phylogenetically driven sequencing of extremely halophilic archaea reveals strategies for static and dynamic osmo-response.</title>
        <authorList>
            <person name="Becker E.A."/>
            <person name="Seitzer P.M."/>
            <person name="Tritt A."/>
            <person name="Larsen D."/>
            <person name="Krusor M."/>
            <person name="Yao A.I."/>
            <person name="Wu D."/>
            <person name="Madern D."/>
            <person name="Eisen J.A."/>
            <person name="Darling A.E."/>
            <person name="Facciotti M.T."/>
        </authorList>
    </citation>
    <scope>NUCLEOTIDE SEQUENCE [LARGE SCALE GENOMIC DNA]</scope>
    <source>
        <strain evidence="1 2">DSM 10524</strain>
    </source>
</reference>
<name>L9XJ16_9EURY</name>
<protein>
    <recommendedName>
        <fullName evidence="3">Zinc-ribbon domain-containing protein</fullName>
    </recommendedName>
</protein>
<comment type="caution">
    <text evidence="1">The sequence shown here is derived from an EMBL/GenBank/DDBJ whole genome shotgun (WGS) entry which is preliminary data.</text>
</comment>
<evidence type="ECO:0000313" key="1">
    <source>
        <dbReference type="EMBL" id="ELY61406.1"/>
    </source>
</evidence>
<gene>
    <name evidence="1" type="ORF">C491_01072</name>
</gene>
<dbReference type="OrthoDB" id="295069at2157"/>
<proteinExistence type="predicted"/>
<organism evidence="1 2">
    <name type="scientific">Natronococcus amylolyticus DSM 10524</name>
    <dbReference type="NCBI Taxonomy" id="1227497"/>
    <lineage>
        <taxon>Archaea</taxon>
        <taxon>Methanobacteriati</taxon>
        <taxon>Methanobacteriota</taxon>
        <taxon>Stenosarchaea group</taxon>
        <taxon>Halobacteria</taxon>
        <taxon>Halobacteriales</taxon>
        <taxon>Natrialbaceae</taxon>
        <taxon>Natronococcus</taxon>
    </lineage>
</organism>
<evidence type="ECO:0008006" key="3">
    <source>
        <dbReference type="Google" id="ProtNLM"/>
    </source>
</evidence>